<dbReference type="PANTHER" id="PTHR14025">
    <property type="entry name" value="FANCONI ANEMIA GROUP M FANCM FAMILY MEMBER"/>
    <property type="match status" value="1"/>
</dbReference>
<name>A0AAD7YTC9_MYTSE</name>
<feature type="region of interest" description="Disordered" evidence="5">
    <location>
        <begin position="1193"/>
        <end position="1216"/>
    </location>
</feature>
<keyword evidence="2" id="KW-0378">Hydrolase</keyword>
<keyword evidence="3" id="KW-0347">Helicase</keyword>
<comment type="caution">
    <text evidence="7">The sequence shown here is derived from an EMBL/GenBank/DDBJ whole genome shotgun (WGS) entry which is preliminary data.</text>
</comment>
<dbReference type="EMBL" id="JARGEI010000008">
    <property type="protein sequence ID" value="KAJ8727426.1"/>
    <property type="molecule type" value="Genomic_DNA"/>
</dbReference>
<dbReference type="GO" id="GO:0000400">
    <property type="term" value="F:four-way junction DNA binding"/>
    <property type="evidence" value="ECO:0007669"/>
    <property type="project" value="TreeGrafter"/>
</dbReference>
<dbReference type="SUPFAM" id="SSF52540">
    <property type="entry name" value="P-loop containing nucleoside triphosphate hydrolases"/>
    <property type="match status" value="1"/>
</dbReference>
<dbReference type="PROSITE" id="PS51194">
    <property type="entry name" value="HELICASE_CTER"/>
    <property type="match status" value="1"/>
</dbReference>
<dbReference type="PANTHER" id="PTHR14025:SF20">
    <property type="entry name" value="FANCONI ANEMIA GROUP M PROTEIN"/>
    <property type="match status" value="1"/>
</dbReference>
<sequence>MCVMRNFREGLCNVLVATCVAEEGLDVGSVDLIICFDISTKSPVRLVQRCGRTGRERGGQVFILVTEGREHQTLVECMRQRDGLNRKVLQSQEVENNLYKLNPRMIPHDFTPECQKMFITVEKKQDPKEKNKEGIDKAKKNQKDLRTMLLSRASTSGSGSTNREVESGNMITEKEFKELFPEGYCDTTLFAKPKEYWTMNREKINDLATSEETGLKLSKWLEWQRSLQKTVNIHHSRDSEILAELLQFSDAKRFELPPSTQNPCFGSQELNSQPSVFSPAKLKQPSMFMSPAKSNQPAIFMSPVKSTQSTMFLSPAKSKQPLASMSPGKSKQPNKKKQKVPLKPFDKKDGDIRALFSTATKSTKSYTKLINDLGLQNDGSVPTRLISLLVDLSLDNTNTPKNCYICQNICECTLLQSIKEERKVSTVLLESIKAPKLPDISLIDDFDAETILKCVKKSDEAKHNVSIDDFHSEIDFLSTDVKDENKYNTSMAWDKFDIGDIADIFADDSGPEEAIESEVKDKCMETCDDVAIKRKNIVKEEPVDIINQSLGSRIIFDEDLIFSDNGPEEAIGQESVDEVRKRDKMVNDELKERVKVEPAEVKESLSSKIIFTDDLTEIQSTAKDKPMHKTNIGEDEEPKTAKETLGFFGLDSIDDIFADDEIENTPPEQTQMATIKNNPQNDKINKSPSVEYPVSPSLISGRIIPFPTSPILCSQRKFQLSTKKDRHRNSTPNISCRKQLIKESTNNNHLAGGSSIKPETSTRNSIVDTSNETSMTITQLVDMINRTDGNGSVMKSVSDRVQPEKERSVSPILLTQADRKKSTVKSKDKSIASTSQNTIKDSLIILDSDSDSDSTQIYDPTDFDKIVGNKNKSLNETDINVLGGKRKRDLDESIVTASPYFNKKPKLDNEIDKQKSLQAVLAAMKKNKNMSVKNDKTVLNCVVSQPSFSSQKENKNPQILENGNKDDDTDKKDILDMLQMFRRDSKLEVDRSKFNGVFKSLTQSPLCENKRKLAFDDSDDDFVSDERNGHTSHIEHKQNDNTYRSTTNHKVRKKKKKVNEFLDMEAELSDEGASGDELSDDSVGSIIDFICDDDNVTHHEDIQAVYLKSIKSPLKGGGFKIPELPARFNKQEILSQYVEEDSYEMDSFCVDSHIGLTQVHEVSELELAEMKLEQERKAKKKFRRICTQDDSPDVAVIKRNKPKRRLIDSDSDEDST</sequence>
<dbReference type="Proteomes" id="UP001231518">
    <property type="component" value="Chromosome 11"/>
</dbReference>
<evidence type="ECO:0000256" key="4">
    <source>
        <dbReference type="ARBA" id="ARBA00022840"/>
    </source>
</evidence>
<feature type="region of interest" description="Disordered" evidence="5">
    <location>
        <begin position="125"/>
        <end position="145"/>
    </location>
</feature>
<gene>
    <name evidence="7" type="ORF">PYW07_001545</name>
</gene>
<feature type="compositionally biased region" description="Basic and acidic residues" evidence="5">
    <location>
        <begin position="1024"/>
        <end position="1039"/>
    </location>
</feature>
<accession>A0AAD7YTC9</accession>
<dbReference type="GO" id="GO:0009378">
    <property type="term" value="F:four-way junction helicase activity"/>
    <property type="evidence" value="ECO:0007669"/>
    <property type="project" value="TreeGrafter"/>
</dbReference>
<dbReference type="Gene3D" id="3.40.50.300">
    <property type="entry name" value="P-loop containing nucleotide triphosphate hydrolases"/>
    <property type="match status" value="1"/>
</dbReference>
<organism evidence="7 8">
    <name type="scientific">Mythimna separata</name>
    <name type="common">Oriental armyworm</name>
    <name type="synonym">Pseudaletia separata</name>
    <dbReference type="NCBI Taxonomy" id="271217"/>
    <lineage>
        <taxon>Eukaryota</taxon>
        <taxon>Metazoa</taxon>
        <taxon>Ecdysozoa</taxon>
        <taxon>Arthropoda</taxon>
        <taxon>Hexapoda</taxon>
        <taxon>Insecta</taxon>
        <taxon>Pterygota</taxon>
        <taxon>Neoptera</taxon>
        <taxon>Endopterygota</taxon>
        <taxon>Lepidoptera</taxon>
        <taxon>Glossata</taxon>
        <taxon>Ditrysia</taxon>
        <taxon>Noctuoidea</taxon>
        <taxon>Noctuidae</taxon>
        <taxon>Noctuinae</taxon>
        <taxon>Hadenini</taxon>
        <taxon>Mythimna</taxon>
    </lineage>
</organism>
<dbReference type="GO" id="GO:0036297">
    <property type="term" value="P:interstrand cross-link repair"/>
    <property type="evidence" value="ECO:0007669"/>
    <property type="project" value="TreeGrafter"/>
</dbReference>
<evidence type="ECO:0000313" key="8">
    <source>
        <dbReference type="Proteomes" id="UP001231518"/>
    </source>
</evidence>
<evidence type="ECO:0000313" key="7">
    <source>
        <dbReference type="EMBL" id="KAJ8727426.1"/>
    </source>
</evidence>
<feature type="region of interest" description="Disordered" evidence="5">
    <location>
        <begin position="744"/>
        <end position="773"/>
    </location>
</feature>
<dbReference type="InterPro" id="IPR001650">
    <property type="entry name" value="Helicase_C-like"/>
</dbReference>
<evidence type="ECO:0000256" key="5">
    <source>
        <dbReference type="SAM" id="MobiDB-lite"/>
    </source>
</evidence>
<evidence type="ECO:0000256" key="3">
    <source>
        <dbReference type="ARBA" id="ARBA00022806"/>
    </source>
</evidence>
<feature type="region of interest" description="Disordered" evidence="5">
    <location>
        <begin position="1018"/>
        <end position="1050"/>
    </location>
</feature>
<keyword evidence="8" id="KW-1185">Reference proteome</keyword>
<protein>
    <recommendedName>
        <fullName evidence="6">Helicase C-terminal domain-containing protein</fullName>
    </recommendedName>
</protein>
<feature type="region of interest" description="Disordered" evidence="5">
    <location>
        <begin position="946"/>
        <end position="970"/>
    </location>
</feature>
<feature type="region of interest" description="Disordered" evidence="5">
    <location>
        <begin position="786"/>
        <end position="807"/>
    </location>
</feature>
<feature type="domain" description="Helicase C-terminal" evidence="6">
    <location>
        <begin position="1"/>
        <end position="102"/>
    </location>
</feature>
<feature type="compositionally biased region" description="Polar residues" evidence="5">
    <location>
        <begin position="946"/>
        <end position="961"/>
    </location>
</feature>
<feature type="compositionally biased region" description="Polar residues" evidence="5">
    <location>
        <begin position="757"/>
        <end position="773"/>
    </location>
</feature>
<feature type="region of interest" description="Disordered" evidence="5">
    <location>
        <begin position="315"/>
        <end position="344"/>
    </location>
</feature>
<keyword evidence="4" id="KW-0067">ATP-binding</keyword>
<dbReference type="GO" id="GO:0016787">
    <property type="term" value="F:hydrolase activity"/>
    <property type="evidence" value="ECO:0007669"/>
    <property type="project" value="UniProtKB-KW"/>
</dbReference>
<dbReference type="Pfam" id="PF00271">
    <property type="entry name" value="Helicase_C"/>
    <property type="match status" value="1"/>
</dbReference>
<dbReference type="GO" id="GO:0045003">
    <property type="term" value="P:double-strand break repair via synthesis-dependent strand annealing"/>
    <property type="evidence" value="ECO:0007669"/>
    <property type="project" value="TreeGrafter"/>
</dbReference>
<evidence type="ECO:0000259" key="6">
    <source>
        <dbReference type="PROSITE" id="PS51194"/>
    </source>
</evidence>
<dbReference type="GO" id="GO:0043138">
    <property type="term" value="F:3'-5' DNA helicase activity"/>
    <property type="evidence" value="ECO:0007669"/>
    <property type="project" value="TreeGrafter"/>
</dbReference>
<reference evidence="7" key="1">
    <citation type="submission" date="2023-03" db="EMBL/GenBank/DDBJ databases">
        <title>Chromosome-level genomes of two armyworms, Mythimna separata and Mythimna loreyi, provide insights into the biosynthesis and reception of sex pheromones.</title>
        <authorList>
            <person name="Zhao H."/>
        </authorList>
    </citation>
    <scope>NUCLEOTIDE SEQUENCE</scope>
    <source>
        <strain evidence="7">BeijingLab</strain>
        <tissue evidence="7">Pupa</tissue>
    </source>
</reference>
<dbReference type="AlphaFoldDB" id="A0AAD7YTC9"/>
<proteinExistence type="predicted"/>
<feature type="compositionally biased region" description="Basic and acidic residues" evidence="5">
    <location>
        <begin position="797"/>
        <end position="807"/>
    </location>
</feature>
<dbReference type="GO" id="GO:0005524">
    <property type="term" value="F:ATP binding"/>
    <property type="evidence" value="ECO:0007669"/>
    <property type="project" value="UniProtKB-KW"/>
</dbReference>
<keyword evidence="1" id="KW-0547">Nucleotide-binding</keyword>
<evidence type="ECO:0000256" key="2">
    <source>
        <dbReference type="ARBA" id="ARBA00022801"/>
    </source>
</evidence>
<evidence type="ECO:0000256" key="1">
    <source>
        <dbReference type="ARBA" id="ARBA00022741"/>
    </source>
</evidence>
<dbReference type="InterPro" id="IPR027417">
    <property type="entry name" value="P-loop_NTPase"/>
</dbReference>